<gene>
    <name evidence="1" type="ORF">GGP61_003260</name>
</gene>
<dbReference type="GO" id="GO:0004553">
    <property type="term" value="F:hydrolase activity, hydrolyzing O-glycosyl compounds"/>
    <property type="evidence" value="ECO:0007669"/>
    <property type="project" value="InterPro"/>
</dbReference>
<evidence type="ECO:0000313" key="2">
    <source>
        <dbReference type="Proteomes" id="UP001155057"/>
    </source>
</evidence>
<protein>
    <submittedName>
        <fullName evidence="1">Uncharacterized protein</fullName>
    </submittedName>
</protein>
<proteinExistence type="predicted"/>
<dbReference type="GO" id="GO:0030246">
    <property type="term" value="F:carbohydrate binding"/>
    <property type="evidence" value="ECO:0007669"/>
    <property type="project" value="InterPro"/>
</dbReference>
<dbReference type="Gene3D" id="2.10.10.20">
    <property type="entry name" value="Carbohydrate-binding module superfamily 5/12"/>
    <property type="match status" value="1"/>
</dbReference>
<organism evidence="1 2">
    <name type="scientific">Salinibacter ruber</name>
    <dbReference type="NCBI Taxonomy" id="146919"/>
    <lineage>
        <taxon>Bacteria</taxon>
        <taxon>Pseudomonadati</taxon>
        <taxon>Rhodothermota</taxon>
        <taxon>Rhodothermia</taxon>
        <taxon>Rhodothermales</taxon>
        <taxon>Salinibacteraceae</taxon>
        <taxon>Salinibacter</taxon>
    </lineage>
</organism>
<name>A0A9X2TGF0_9BACT</name>
<sequence length="149" mass="17215">MALSKAITQSSGYDATYWRLVEVDIDWENGRAQVHLKGYKDKQAREDNPQRGVMDQKRFTIRGELFERFFDVPDLTQIPEWDNSTEYATGVLVRYGKRVWKAEENVPAGDPAPGENSSWSVDSDLRLSRELVYEYIRKSVDQFSDATDV</sequence>
<evidence type="ECO:0000313" key="1">
    <source>
        <dbReference type="EMBL" id="MCS3711627.1"/>
    </source>
</evidence>
<dbReference type="RefSeq" id="WP_259124484.1">
    <property type="nucleotide sequence ID" value="NZ_JANUAE010000015.1"/>
</dbReference>
<dbReference type="SUPFAM" id="SSF51055">
    <property type="entry name" value="Carbohydrate binding domain"/>
    <property type="match status" value="1"/>
</dbReference>
<dbReference type="GO" id="GO:0005576">
    <property type="term" value="C:extracellular region"/>
    <property type="evidence" value="ECO:0007669"/>
    <property type="project" value="InterPro"/>
</dbReference>
<accession>A0A9X2TGF0</accession>
<comment type="caution">
    <text evidence="1">The sequence shown here is derived from an EMBL/GenBank/DDBJ whole genome shotgun (WGS) entry which is preliminary data.</text>
</comment>
<dbReference type="GO" id="GO:0005975">
    <property type="term" value="P:carbohydrate metabolic process"/>
    <property type="evidence" value="ECO:0007669"/>
    <property type="project" value="InterPro"/>
</dbReference>
<dbReference type="EMBL" id="JANUAE010000015">
    <property type="protein sequence ID" value="MCS3711627.1"/>
    <property type="molecule type" value="Genomic_DNA"/>
</dbReference>
<dbReference type="InterPro" id="IPR036573">
    <property type="entry name" value="CBM_sf_5/12"/>
</dbReference>
<dbReference type="Proteomes" id="UP001155057">
    <property type="component" value="Unassembled WGS sequence"/>
</dbReference>
<reference evidence="1" key="1">
    <citation type="submission" date="2022-08" db="EMBL/GenBank/DDBJ databases">
        <title>Genomic Encyclopedia of Type Strains, Phase V (KMG-V): Genome sequencing to study the core and pangenomes of soil and plant-associated prokaryotes.</title>
        <authorList>
            <person name="Whitman W."/>
        </authorList>
    </citation>
    <scope>NUCLEOTIDE SEQUENCE</scope>
    <source>
        <strain evidence="1">SP3049</strain>
    </source>
</reference>
<dbReference type="AlphaFoldDB" id="A0A9X2TGF0"/>